<keyword evidence="2" id="KW-1185">Reference proteome</keyword>
<name>A0ABT3QYD4_9HYPH</name>
<dbReference type="Proteomes" id="UP001300261">
    <property type="component" value="Unassembled WGS sequence"/>
</dbReference>
<gene>
    <name evidence="1" type="ORF">ON753_06035</name>
</gene>
<protein>
    <submittedName>
        <fullName evidence="1">Uncharacterized protein</fullName>
    </submittedName>
</protein>
<evidence type="ECO:0000313" key="1">
    <source>
        <dbReference type="EMBL" id="MCX2721965.1"/>
    </source>
</evidence>
<organism evidence="1 2">
    <name type="scientific">Roseibium salinum</name>
    <dbReference type="NCBI Taxonomy" id="1604349"/>
    <lineage>
        <taxon>Bacteria</taxon>
        <taxon>Pseudomonadati</taxon>
        <taxon>Pseudomonadota</taxon>
        <taxon>Alphaproteobacteria</taxon>
        <taxon>Hyphomicrobiales</taxon>
        <taxon>Stappiaceae</taxon>
        <taxon>Roseibium</taxon>
    </lineage>
</organism>
<evidence type="ECO:0000313" key="2">
    <source>
        <dbReference type="Proteomes" id="UP001300261"/>
    </source>
</evidence>
<dbReference type="RefSeq" id="WP_265961670.1">
    <property type="nucleotide sequence ID" value="NZ_JAPEVI010000003.1"/>
</dbReference>
<accession>A0ABT3QYD4</accession>
<dbReference type="EMBL" id="JAPEVI010000003">
    <property type="protein sequence ID" value="MCX2721965.1"/>
    <property type="molecule type" value="Genomic_DNA"/>
</dbReference>
<sequence>MGVMLTSVTDAARFIGVHGLRATMREALPALISNLKAAKISRGDARDLGAITEVVLQSRLASLADLSDPYRYGSSYERFLSNASNVFSKATGLSYWNDGMKTIASVMTQNRMARNILKATQEIQSPQGGGVLQVDYSKLPDAEKRYLAFLGIDENMAGRIADQIRTHGVEERGIWGANVGDWTDPQAARTWAAALNKDVDRTIITKGVADNPVWMQNNGWKLVMQFKGFALAAHQRVLIAGLQENPLRLAENLVFASALGMMIGYLKFMERGDTEGANRLLDNPGLWISEGLDRSGILTIPFEVSNTAEKLGMPIGIKSGIQAAAQDEDRGGSLSRYAQRNKLGAVLGPSAGLFRDLSTIAEQTAKGSFTKGGVGSLVRQIPGGSLPGVRTATYGFLKPALEEGIE</sequence>
<proteinExistence type="predicted"/>
<comment type="caution">
    <text evidence="1">The sequence shown here is derived from an EMBL/GenBank/DDBJ whole genome shotgun (WGS) entry which is preliminary data.</text>
</comment>
<reference evidence="1 2" key="1">
    <citation type="journal article" date="2016" name="Int. J. Syst. Evol. Microbiol.">
        <title>Labrenzia salina sp. nov., isolated from the rhizosphere of the halophyte Arthrocnemum macrostachyum.</title>
        <authorList>
            <person name="Camacho M."/>
            <person name="Redondo-Gomez S."/>
            <person name="Rodriguez-Llorente I."/>
            <person name="Rohde M."/>
            <person name="Sproer C."/>
            <person name="Schumann P."/>
            <person name="Klenk H.P."/>
            <person name="Montero-Calasanz M.D.C."/>
        </authorList>
    </citation>
    <scope>NUCLEOTIDE SEQUENCE [LARGE SCALE GENOMIC DNA]</scope>
    <source>
        <strain evidence="1 2">DSM 29163</strain>
    </source>
</reference>